<dbReference type="PANTHER" id="PTHR15108">
    <property type="entry name" value="N-ACYLGLUCOSAMINE-2-EPIMERASE"/>
    <property type="match status" value="1"/>
</dbReference>
<dbReference type="SUPFAM" id="SSF48208">
    <property type="entry name" value="Six-hairpin glycosidases"/>
    <property type="match status" value="1"/>
</dbReference>
<protein>
    <submittedName>
        <fullName evidence="3">AGE family epimerase/isomerase</fullName>
    </submittedName>
</protein>
<evidence type="ECO:0000256" key="2">
    <source>
        <dbReference type="ARBA" id="ARBA00023235"/>
    </source>
</evidence>
<dbReference type="RefSeq" id="WP_212658543.1">
    <property type="nucleotide sequence ID" value="NZ_JAGXTP010000001.1"/>
</dbReference>
<dbReference type="GO" id="GO:0005975">
    <property type="term" value="P:carbohydrate metabolic process"/>
    <property type="evidence" value="ECO:0007669"/>
    <property type="project" value="InterPro"/>
</dbReference>
<evidence type="ECO:0000313" key="3">
    <source>
        <dbReference type="EMBL" id="MBS3849045.1"/>
    </source>
</evidence>
<name>A0A942EBV0_9HYPH</name>
<dbReference type="CDD" id="cd00249">
    <property type="entry name" value="AGE"/>
    <property type="match status" value="1"/>
</dbReference>
<comment type="caution">
    <text evidence="3">The sequence shown here is derived from an EMBL/GenBank/DDBJ whole genome shotgun (WGS) entry which is preliminary data.</text>
</comment>
<comment type="similarity">
    <text evidence="1">Belongs to the N-acylglucosamine 2-epimerase family.</text>
</comment>
<accession>A0A942EBV0</accession>
<dbReference type="GO" id="GO:0016853">
    <property type="term" value="F:isomerase activity"/>
    <property type="evidence" value="ECO:0007669"/>
    <property type="project" value="UniProtKB-KW"/>
</dbReference>
<proteinExistence type="inferred from homology"/>
<dbReference type="InterPro" id="IPR012341">
    <property type="entry name" value="6hp_glycosidase-like_sf"/>
</dbReference>
<sequence length="423" mass="47986">MTDANTTLPKTNSSPWTSRPFHRQYLMRQANNLFDFFEAPSLNPKGGFFELDDEGKALSAANSTRQVHGTTRMVHSFAIGSLIGRPGSGEMVDHGMDYIWNKHRDAKHGGYVWGLDDNGVTDGTKQAYGHAFVMLAASSAKLVGHPLADKMLADVTEVIERRFWDEKVGAVREEFANDWSQITTYRGQNSNMHLTEALMAAYEATGEKAYLTKAERIAELIIAKHAVPLGHRVAEHFDENWVLDKQYLGSEMFRPSGVTPGHALEWARLLMQLWILGDKRLSWMTDAARNLFRQAIELGWDTQHGGFFYTLDWDNKPIMREKLWWPVAEAIGAAAFLSAYDRDDYFQIWYRKLWDHAENHVIDHARGGWLSELTEDLKPTSRLFTGKPDIYHALQACLIPLYPATGSLTAAIIEAEHTVKQHH</sequence>
<dbReference type="InterPro" id="IPR034116">
    <property type="entry name" value="AGE_dom"/>
</dbReference>
<dbReference type="AlphaFoldDB" id="A0A942EBV0"/>
<dbReference type="InterPro" id="IPR008928">
    <property type="entry name" value="6-hairpin_glycosidase_sf"/>
</dbReference>
<evidence type="ECO:0000313" key="4">
    <source>
        <dbReference type="Proteomes" id="UP000678281"/>
    </source>
</evidence>
<evidence type="ECO:0000256" key="1">
    <source>
        <dbReference type="ARBA" id="ARBA00008558"/>
    </source>
</evidence>
<keyword evidence="4" id="KW-1185">Reference proteome</keyword>
<organism evidence="3 4">
    <name type="scientific">Devosia litorisediminis</name>
    <dbReference type="NCBI Taxonomy" id="2829817"/>
    <lineage>
        <taxon>Bacteria</taxon>
        <taxon>Pseudomonadati</taxon>
        <taxon>Pseudomonadota</taxon>
        <taxon>Alphaproteobacteria</taxon>
        <taxon>Hyphomicrobiales</taxon>
        <taxon>Devosiaceae</taxon>
        <taxon>Devosia</taxon>
    </lineage>
</organism>
<gene>
    <name evidence="3" type="ORF">KD146_10105</name>
</gene>
<reference evidence="3" key="1">
    <citation type="submission" date="2021-04" db="EMBL/GenBank/DDBJ databases">
        <title>Devosia litorisediminis sp. nov., isolated from a sand dune.</title>
        <authorList>
            <person name="Park S."/>
            <person name="Yoon J.-H."/>
        </authorList>
    </citation>
    <scope>NUCLEOTIDE SEQUENCE</scope>
    <source>
        <strain evidence="3">BSSL-BM10</strain>
    </source>
</reference>
<dbReference type="InterPro" id="IPR010819">
    <property type="entry name" value="AGE/CE"/>
</dbReference>
<dbReference type="Gene3D" id="1.50.10.10">
    <property type="match status" value="1"/>
</dbReference>
<dbReference type="EMBL" id="JAGXTP010000001">
    <property type="protein sequence ID" value="MBS3849045.1"/>
    <property type="molecule type" value="Genomic_DNA"/>
</dbReference>
<dbReference type="Pfam" id="PF07221">
    <property type="entry name" value="GlcNAc_2-epim"/>
    <property type="match status" value="1"/>
</dbReference>
<keyword evidence="2" id="KW-0413">Isomerase</keyword>
<dbReference type="Proteomes" id="UP000678281">
    <property type="component" value="Unassembled WGS sequence"/>
</dbReference>